<comment type="similarity">
    <text evidence="1">Belongs to the SURF1 family.</text>
</comment>
<evidence type="ECO:0000313" key="3">
    <source>
        <dbReference type="EMBL" id="PUA81157.1"/>
    </source>
</evidence>
<organism evidence="3 4">
    <name type="scientific">Nocardioides currus</name>
    <dbReference type="NCBI Taxonomy" id="2133958"/>
    <lineage>
        <taxon>Bacteria</taxon>
        <taxon>Bacillati</taxon>
        <taxon>Actinomycetota</taxon>
        <taxon>Actinomycetes</taxon>
        <taxon>Propionibacteriales</taxon>
        <taxon>Nocardioidaceae</taxon>
        <taxon>Nocardioides</taxon>
    </lineage>
</organism>
<dbReference type="Pfam" id="PF02104">
    <property type="entry name" value="SURF1"/>
    <property type="match status" value="1"/>
</dbReference>
<dbReference type="PROSITE" id="PS50895">
    <property type="entry name" value="SURF1"/>
    <property type="match status" value="1"/>
</dbReference>
<name>A0A2R7YXP5_9ACTN</name>
<keyword evidence="1" id="KW-1133">Transmembrane helix</keyword>
<dbReference type="OrthoDB" id="3266379at2"/>
<feature type="transmembrane region" description="Helical" evidence="1">
    <location>
        <begin position="53"/>
        <end position="73"/>
    </location>
</feature>
<protein>
    <recommendedName>
        <fullName evidence="1">SURF1-like protein</fullName>
    </recommendedName>
</protein>
<reference evidence="3 4" key="1">
    <citation type="submission" date="2018-03" db="EMBL/GenBank/DDBJ databases">
        <authorList>
            <person name="Keele B.F."/>
        </authorList>
    </citation>
    <scope>NUCLEOTIDE SEQUENCE [LARGE SCALE GENOMIC DNA]</scope>
    <source>
        <strain evidence="3 4">IB-3</strain>
    </source>
</reference>
<dbReference type="Proteomes" id="UP000244867">
    <property type="component" value="Unassembled WGS sequence"/>
</dbReference>
<accession>A0A2R7YXP5</accession>
<feature type="compositionally biased region" description="Basic residues" evidence="2">
    <location>
        <begin position="1"/>
        <end position="20"/>
    </location>
</feature>
<dbReference type="GO" id="GO:0005886">
    <property type="term" value="C:plasma membrane"/>
    <property type="evidence" value="ECO:0007669"/>
    <property type="project" value="UniProtKB-SubCell"/>
</dbReference>
<dbReference type="CDD" id="cd06662">
    <property type="entry name" value="SURF1"/>
    <property type="match status" value="1"/>
</dbReference>
<proteinExistence type="inferred from homology"/>
<comment type="caution">
    <text evidence="3">The sequence shown here is derived from an EMBL/GenBank/DDBJ whole genome shotgun (WGS) entry which is preliminary data.</text>
</comment>
<feature type="transmembrane region" description="Helical" evidence="1">
    <location>
        <begin position="251"/>
        <end position="271"/>
    </location>
</feature>
<feature type="region of interest" description="Disordered" evidence="2">
    <location>
        <begin position="1"/>
        <end position="49"/>
    </location>
</feature>
<sequence length="287" mass="31438">MHRTGRRPLHRTHRLRRRATLGRGDGDPDRPAPLRRVQRGHAHGRADRPVKRLIGPTALALVLVAVAAALGVWQLRAWQDRRDAEARDLTQLDPVPLADVMGPDDPFPGQDVGRPVDLAGEWLPQGAFYVSGREDAGRDGLWLVVPLAVGGPDDPAIPVVLGWTESQDASLVPSGEATVTGWLQPPEGNGAFDDDPDDDVVPQLRTADAIQRVDNDLYSAYAVATSPADGLDAATLDALPEVGRFTALRNLLYAFEWWFFGAFAAFVWWRWVRDEQAVREAEAASVD</sequence>
<keyword evidence="4" id="KW-1185">Reference proteome</keyword>
<evidence type="ECO:0000256" key="2">
    <source>
        <dbReference type="SAM" id="MobiDB-lite"/>
    </source>
</evidence>
<keyword evidence="1" id="KW-1003">Cell membrane</keyword>
<dbReference type="AlphaFoldDB" id="A0A2R7YXP5"/>
<evidence type="ECO:0000256" key="1">
    <source>
        <dbReference type="RuleBase" id="RU363076"/>
    </source>
</evidence>
<gene>
    <name evidence="3" type="ORF">C7S10_08930</name>
</gene>
<keyword evidence="1" id="KW-0812">Transmembrane</keyword>
<keyword evidence="1" id="KW-0472">Membrane</keyword>
<dbReference type="InterPro" id="IPR002994">
    <property type="entry name" value="Surf1/Shy1"/>
</dbReference>
<dbReference type="EMBL" id="PYXZ01000003">
    <property type="protein sequence ID" value="PUA81157.1"/>
    <property type="molecule type" value="Genomic_DNA"/>
</dbReference>
<evidence type="ECO:0000313" key="4">
    <source>
        <dbReference type="Proteomes" id="UP000244867"/>
    </source>
</evidence>
<comment type="subcellular location">
    <subcellularLocation>
        <location evidence="1">Cell membrane</location>
        <topology evidence="1">Multi-pass membrane protein</topology>
    </subcellularLocation>
</comment>